<dbReference type="GO" id="GO:0016887">
    <property type="term" value="F:ATP hydrolysis activity"/>
    <property type="evidence" value="ECO:0007669"/>
    <property type="project" value="InterPro"/>
</dbReference>
<evidence type="ECO:0000313" key="2">
    <source>
        <dbReference type="EMBL" id="SCC29710.1"/>
    </source>
</evidence>
<dbReference type="GO" id="GO:0005524">
    <property type="term" value="F:ATP binding"/>
    <property type="evidence" value="ECO:0007669"/>
    <property type="project" value="InterPro"/>
</dbReference>
<keyword evidence="3" id="KW-1185">Reference proteome</keyword>
<feature type="domain" description="ATPase dynein-related AAA" evidence="1">
    <location>
        <begin position="264"/>
        <end position="417"/>
    </location>
</feature>
<name>A0A1C4DER7_9ENTR</name>
<dbReference type="PANTHER" id="PTHR37291">
    <property type="entry name" value="5-METHYLCYTOSINE-SPECIFIC RESTRICTION ENZYME B"/>
    <property type="match status" value="1"/>
</dbReference>
<sequence length="524" mass="60125">MKYFDISTIKVCIERLEKVSANWLLPSFVFAANDIGIENFVDMSKKLGTDQFLDRYFSGARIGIPPTSKGNNLLRPRLKGIAWDRGNFAGDYMIRQDTKMWGNLFSSRGYREMRLQGLIEGEKAVTKLTGSFQQQFEIEIPPDFLFEDLLVWLFAFEGVPDQVSSWSELMEVLLQEHLNLDSFKPPYRNRFKISQPELPWPQLLDERPSNETYLQELSPKLYAYLTAPKVSDERESESKSKIGSDDPLYSSMLSLIDNGSALAFLLAGPPGTGKTRYARLIAEEISNMDPARNIFLQFHPAISYDDFIEGFRPKYTEEDGKVKYELSKRVFLNFAENARKDPKNKYVMVIDELNRGDVARIFGEVLTYIESTYRNIEFTLPYSGERISIPDNLILIATANPYDRSVIDLDDALLRRFWVYEMDPDKAILQNHLETEGVDENVCKRTIQLFTILNEVFPYGYGHSSFLGVRDLNDLSAIWMGKIRPALKRTLLHDKNSYISVEGEVESLLKIRADEPDFIGGEDA</sequence>
<dbReference type="RefSeq" id="WP_090135599.1">
    <property type="nucleotide sequence ID" value="NZ_FMBC01000016.1"/>
</dbReference>
<dbReference type="CDD" id="cd00009">
    <property type="entry name" value="AAA"/>
    <property type="match status" value="1"/>
</dbReference>
<dbReference type="Gene3D" id="3.40.50.300">
    <property type="entry name" value="P-loop containing nucleotide triphosphate hydrolases"/>
    <property type="match status" value="1"/>
</dbReference>
<evidence type="ECO:0000259" key="1">
    <source>
        <dbReference type="Pfam" id="PF07728"/>
    </source>
</evidence>
<evidence type="ECO:0000313" key="3">
    <source>
        <dbReference type="Proteomes" id="UP000198515"/>
    </source>
</evidence>
<dbReference type="InterPro" id="IPR027417">
    <property type="entry name" value="P-loop_NTPase"/>
</dbReference>
<dbReference type="InterPro" id="IPR011704">
    <property type="entry name" value="ATPase_dyneun-rel_AAA"/>
</dbReference>
<dbReference type="AlphaFoldDB" id="A0A1C4DER7"/>
<protein>
    <submittedName>
        <fullName evidence="2">5-methylcytosine-specific restriction enzyme B</fullName>
    </submittedName>
</protein>
<dbReference type="EMBL" id="FMBC01000016">
    <property type="protein sequence ID" value="SCC29710.1"/>
    <property type="molecule type" value="Genomic_DNA"/>
</dbReference>
<dbReference type="PANTHER" id="PTHR37291:SF1">
    <property type="entry name" value="TYPE IV METHYL-DIRECTED RESTRICTION ENZYME ECOKMCRB SUBUNIT"/>
    <property type="match status" value="1"/>
</dbReference>
<accession>A0A1C4DER7</accession>
<dbReference type="Pfam" id="PF07728">
    <property type="entry name" value="AAA_5"/>
    <property type="match status" value="1"/>
</dbReference>
<dbReference type="SUPFAM" id="SSF52540">
    <property type="entry name" value="P-loop containing nucleoside triphosphate hydrolases"/>
    <property type="match status" value="1"/>
</dbReference>
<dbReference type="Proteomes" id="UP000198515">
    <property type="component" value="Unassembled WGS sequence"/>
</dbReference>
<gene>
    <name evidence="2" type="ORF">GA0061070_10162</name>
</gene>
<dbReference type="InterPro" id="IPR052934">
    <property type="entry name" value="Methyl-DNA_Rec/Restrict_Enz"/>
</dbReference>
<proteinExistence type="predicted"/>
<dbReference type="OrthoDB" id="9781481at2"/>
<organism evidence="2 3">
    <name type="scientific">Kosakonia oryziphila</name>
    <dbReference type="NCBI Taxonomy" id="1005667"/>
    <lineage>
        <taxon>Bacteria</taxon>
        <taxon>Pseudomonadati</taxon>
        <taxon>Pseudomonadota</taxon>
        <taxon>Gammaproteobacteria</taxon>
        <taxon>Enterobacterales</taxon>
        <taxon>Enterobacteriaceae</taxon>
        <taxon>Kosakonia</taxon>
    </lineage>
</organism>
<reference evidence="3" key="1">
    <citation type="submission" date="2016-08" db="EMBL/GenBank/DDBJ databases">
        <authorList>
            <person name="Varghese N."/>
            <person name="Submissions Spin"/>
        </authorList>
    </citation>
    <scope>NUCLEOTIDE SEQUENCE [LARGE SCALE GENOMIC DNA]</scope>
    <source>
        <strain evidence="3">REICA_142</strain>
    </source>
</reference>